<reference evidence="1 2" key="1">
    <citation type="journal article" date="2022" name="Hortic Res">
        <title>A haplotype resolved chromosomal level avocado genome allows analysis of novel avocado genes.</title>
        <authorList>
            <person name="Nath O."/>
            <person name="Fletcher S.J."/>
            <person name="Hayward A."/>
            <person name="Shaw L.M."/>
            <person name="Masouleh A.K."/>
            <person name="Furtado A."/>
            <person name="Henry R.J."/>
            <person name="Mitter N."/>
        </authorList>
    </citation>
    <scope>NUCLEOTIDE SEQUENCE [LARGE SCALE GENOMIC DNA]</scope>
    <source>
        <strain evidence="2">cv. Hass</strain>
    </source>
</reference>
<evidence type="ECO:0000313" key="1">
    <source>
        <dbReference type="EMBL" id="KAJ8630363.1"/>
    </source>
</evidence>
<evidence type="ECO:0000313" key="2">
    <source>
        <dbReference type="Proteomes" id="UP001234297"/>
    </source>
</evidence>
<dbReference type="EMBL" id="CM056815">
    <property type="protein sequence ID" value="KAJ8630363.1"/>
    <property type="molecule type" value="Genomic_DNA"/>
</dbReference>
<organism evidence="1 2">
    <name type="scientific">Persea americana</name>
    <name type="common">Avocado</name>
    <dbReference type="NCBI Taxonomy" id="3435"/>
    <lineage>
        <taxon>Eukaryota</taxon>
        <taxon>Viridiplantae</taxon>
        <taxon>Streptophyta</taxon>
        <taxon>Embryophyta</taxon>
        <taxon>Tracheophyta</taxon>
        <taxon>Spermatophyta</taxon>
        <taxon>Magnoliopsida</taxon>
        <taxon>Magnoliidae</taxon>
        <taxon>Laurales</taxon>
        <taxon>Lauraceae</taxon>
        <taxon>Persea</taxon>
    </lineage>
</organism>
<sequence length="119" mass="13809">MGRQSSRRFDYEKLGNGLPDPASSTSRGPTLKLLFQTYLGGIPFLVSSTASERKMDIWQAVLSKFETAIDEPQRMKKWVLSKICQNWKNRKSKLKKTYYDPFHTTRERLQHCPNSVDPI</sequence>
<dbReference type="Proteomes" id="UP001234297">
    <property type="component" value="Chromosome 7"/>
</dbReference>
<comment type="caution">
    <text evidence="1">The sequence shown here is derived from an EMBL/GenBank/DDBJ whole genome shotgun (WGS) entry which is preliminary data.</text>
</comment>
<keyword evidence="2" id="KW-1185">Reference proteome</keyword>
<accession>A0ACC2LB35</accession>
<name>A0ACC2LB35_PERAE</name>
<proteinExistence type="predicted"/>
<gene>
    <name evidence="1" type="ORF">MRB53_023686</name>
</gene>
<protein>
    <submittedName>
        <fullName evidence="1">Uncharacterized protein</fullName>
    </submittedName>
</protein>